<proteinExistence type="predicted"/>
<dbReference type="Pfam" id="PF02720">
    <property type="entry name" value="DUF222"/>
    <property type="match status" value="1"/>
</dbReference>
<accession>A0ABP4EWD4</accession>
<comment type="caution">
    <text evidence="2">The sequence shown here is derived from an EMBL/GenBank/DDBJ whole genome shotgun (WGS) entry which is preliminary data.</text>
</comment>
<dbReference type="RefSeq" id="WP_343907285.1">
    <property type="nucleotide sequence ID" value="NZ_BAAAJE010000006.1"/>
</dbReference>
<evidence type="ECO:0000259" key="1">
    <source>
        <dbReference type="Pfam" id="PF02720"/>
    </source>
</evidence>
<dbReference type="InterPro" id="IPR003870">
    <property type="entry name" value="DUF222"/>
</dbReference>
<reference evidence="3" key="1">
    <citation type="journal article" date="2019" name="Int. J. Syst. Evol. Microbiol.">
        <title>The Global Catalogue of Microorganisms (GCM) 10K type strain sequencing project: providing services to taxonomists for standard genome sequencing and annotation.</title>
        <authorList>
            <consortium name="The Broad Institute Genomics Platform"/>
            <consortium name="The Broad Institute Genome Sequencing Center for Infectious Disease"/>
            <person name="Wu L."/>
            <person name="Ma J."/>
        </authorList>
    </citation>
    <scope>NUCLEOTIDE SEQUENCE [LARGE SCALE GENOMIC DNA]</scope>
    <source>
        <strain evidence="3">JCM 11813</strain>
    </source>
</reference>
<organism evidence="2 3">
    <name type="scientific">Nocardioides aquiterrae</name>
    <dbReference type="NCBI Taxonomy" id="203799"/>
    <lineage>
        <taxon>Bacteria</taxon>
        <taxon>Bacillati</taxon>
        <taxon>Actinomycetota</taxon>
        <taxon>Actinomycetes</taxon>
        <taxon>Propionibacteriales</taxon>
        <taxon>Nocardioidaceae</taxon>
        <taxon>Nocardioides</taxon>
    </lineage>
</organism>
<gene>
    <name evidence="2" type="ORF">GCM10009606_19230</name>
</gene>
<name>A0ABP4EWD4_9ACTN</name>
<keyword evidence="3" id="KW-1185">Reference proteome</keyword>
<evidence type="ECO:0000313" key="2">
    <source>
        <dbReference type="EMBL" id="GAA1139754.1"/>
    </source>
</evidence>
<dbReference type="EMBL" id="BAAAJE010000006">
    <property type="protein sequence ID" value="GAA1139754.1"/>
    <property type="molecule type" value="Genomic_DNA"/>
</dbReference>
<protein>
    <recommendedName>
        <fullName evidence="1">DUF222 domain-containing protein</fullName>
    </recommendedName>
</protein>
<feature type="domain" description="DUF222" evidence="1">
    <location>
        <begin position="3"/>
        <end position="84"/>
    </location>
</feature>
<dbReference type="Proteomes" id="UP001499979">
    <property type="component" value="Unassembled WGS sequence"/>
</dbReference>
<sequence>MWDALVELCRRAQTAEVLPETHGVRPRLTVSVELKALRTGLGAVGKLPGDQWLSAAAVRRLACDADIIPLVMGSPGQVLDVGRTSGW</sequence>
<evidence type="ECO:0000313" key="3">
    <source>
        <dbReference type="Proteomes" id="UP001499979"/>
    </source>
</evidence>